<dbReference type="OrthoDB" id="10539298at2759"/>
<evidence type="ECO:0000313" key="1">
    <source>
        <dbReference type="EMBL" id="KAG5579874.1"/>
    </source>
</evidence>
<comment type="caution">
    <text evidence="1">The sequence shown here is derived from an EMBL/GenBank/DDBJ whole genome shotgun (WGS) entry which is preliminary data.</text>
</comment>
<dbReference type="EMBL" id="JACXVP010000010">
    <property type="protein sequence ID" value="KAG5579874.1"/>
    <property type="molecule type" value="Genomic_DNA"/>
</dbReference>
<keyword evidence="2" id="KW-1185">Reference proteome</keyword>
<dbReference type="AlphaFoldDB" id="A0A9J5WVQ0"/>
<organism evidence="1 2">
    <name type="scientific">Solanum commersonii</name>
    <name type="common">Commerson's wild potato</name>
    <name type="synonym">Commerson's nightshade</name>
    <dbReference type="NCBI Taxonomy" id="4109"/>
    <lineage>
        <taxon>Eukaryota</taxon>
        <taxon>Viridiplantae</taxon>
        <taxon>Streptophyta</taxon>
        <taxon>Embryophyta</taxon>
        <taxon>Tracheophyta</taxon>
        <taxon>Spermatophyta</taxon>
        <taxon>Magnoliopsida</taxon>
        <taxon>eudicotyledons</taxon>
        <taxon>Gunneridae</taxon>
        <taxon>Pentapetalae</taxon>
        <taxon>asterids</taxon>
        <taxon>lamiids</taxon>
        <taxon>Solanales</taxon>
        <taxon>Solanaceae</taxon>
        <taxon>Solanoideae</taxon>
        <taxon>Solaneae</taxon>
        <taxon>Solanum</taxon>
    </lineage>
</organism>
<gene>
    <name evidence="1" type="ORF">H5410_050501</name>
</gene>
<accession>A0A9J5WVQ0</accession>
<proteinExistence type="predicted"/>
<sequence>MLWAKKYECSYRFRIYKYIGDQSCGVEHAISSDRKISTKVIASFCVNLYRDGKGPNFKLLKMLEGRCDCQGNSSRDSGAQEFNDHFVEFKDKFPEAAFVLEHEVGFEK</sequence>
<dbReference type="Proteomes" id="UP000824120">
    <property type="component" value="Chromosome 10"/>
</dbReference>
<protein>
    <submittedName>
        <fullName evidence="1">Uncharacterized protein</fullName>
    </submittedName>
</protein>
<reference evidence="1 2" key="1">
    <citation type="submission" date="2020-09" db="EMBL/GenBank/DDBJ databases">
        <title>De no assembly of potato wild relative species, Solanum commersonii.</title>
        <authorList>
            <person name="Cho K."/>
        </authorList>
    </citation>
    <scope>NUCLEOTIDE SEQUENCE [LARGE SCALE GENOMIC DNA]</scope>
    <source>
        <strain evidence="1">LZ3.2</strain>
        <tissue evidence="1">Leaf</tissue>
    </source>
</reference>
<name>A0A9J5WVQ0_SOLCO</name>
<evidence type="ECO:0000313" key="2">
    <source>
        <dbReference type="Proteomes" id="UP000824120"/>
    </source>
</evidence>